<gene>
    <name evidence="5" type="ORF">MAG551_00657</name>
</gene>
<evidence type="ECO:0000313" key="6">
    <source>
        <dbReference type="Proteomes" id="UP000722750"/>
    </source>
</evidence>
<keyword evidence="2" id="KW-0285">Flavoprotein</keyword>
<evidence type="ECO:0000259" key="4">
    <source>
        <dbReference type="SMART" id="SM00903"/>
    </source>
</evidence>
<dbReference type="Gene3D" id="2.30.110.10">
    <property type="entry name" value="Electron Transport, Fmn-binding Protein, Chain A"/>
    <property type="match status" value="1"/>
</dbReference>
<reference evidence="5" key="1">
    <citation type="journal article" date="2021" name="ISME J.">
        <title>Fine-scale metabolic discontinuity in a stratified prokaryote microbiome of a Red Sea deep halocline.</title>
        <authorList>
            <person name="Michoud G."/>
            <person name="Ngugi D.K."/>
            <person name="Barozzi A."/>
            <person name="Merlino G."/>
            <person name="Calleja M.L."/>
            <person name="Delgado-Huertas A."/>
            <person name="Moran X.A.G."/>
            <person name="Daffonchio D."/>
        </authorList>
    </citation>
    <scope>NUCLEOTIDE SEQUENCE</scope>
    <source>
        <strain evidence="5">SuakinDeep_MAG55_1</strain>
    </source>
</reference>
<evidence type="ECO:0000313" key="5">
    <source>
        <dbReference type="EMBL" id="MBS1257613.1"/>
    </source>
</evidence>
<dbReference type="GO" id="GO:0010181">
    <property type="term" value="F:FMN binding"/>
    <property type="evidence" value="ECO:0007669"/>
    <property type="project" value="InterPro"/>
</dbReference>
<dbReference type="PANTHER" id="PTHR43567:SF1">
    <property type="entry name" value="FLAVOREDOXIN"/>
    <property type="match status" value="1"/>
</dbReference>
<feature type="domain" description="Flavin reductase like" evidence="4">
    <location>
        <begin position="10"/>
        <end position="153"/>
    </location>
</feature>
<organism evidence="5 6">
    <name type="scientific">Candidatus Scalindua arabica</name>
    <dbReference type="NCBI Taxonomy" id="1127984"/>
    <lineage>
        <taxon>Bacteria</taxon>
        <taxon>Pseudomonadati</taxon>
        <taxon>Planctomycetota</taxon>
        <taxon>Candidatus Brocadiia</taxon>
        <taxon>Candidatus Brocadiales</taxon>
        <taxon>Candidatus Scalinduaceae</taxon>
        <taxon>Candidatus Scalindua</taxon>
    </lineage>
</organism>
<dbReference type="InterPro" id="IPR012349">
    <property type="entry name" value="Split_barrel_FMN-bd"/>
</dbReference>
<evidence type="ECO:0000256" key="2">
    <source>
        <dbReference type="ARBA" id="ARBA00022630"/>
    </source>
</evidence>
<dbReference type="SUPFAM" id="SSF50475">
    <property type="entry name" value="FMN-binding split barrel"/>
    <property type="match status" value="1"/>
</dbReference>
<dbReference type="InterPro" id="IPR052174">
    <property type="entry name" value="Flavoredoxin"/>
</dbReference>
<evidence type="ECO:0000256" key="3">
    <source>
        <dbReference type="ARBA" id="ARBA00038054"/>
    </source>
</evidence>
<name>A0A941W1A4_9BACT</name>
<dbReference type="EMBL" id="JAANXD010000027">
    <property type="protein sequence ID" value="MBS1257613.1"/>
    <property type="molecule type" value="Genomic_DNA"/>
</dbReference>
<dbReference type="AlphaFoldDB" id="A0A941W1A4"/>
<dbReference type="GO" id="GO:0016646">
    <property type="term" value="F:oxidoreductase activity, acting on the CH-NH group of donors, NAD or NADP as acceptor"/>
    <property type="evidence" value="ECO:0007669"/>
    <property type="project" value="UniProtKB-ARBA"/>
</dbReference>
<dbReference type="Proteomes" id="UP000722750">
    <property type="component" value="Unassembled WGS sequence"/>
</dbReference>
<evidence type="ECO:0000256" key="1">
    <source>
        <dbReference type="ARBA" id="ARBA00001917"/>
    </source>
</evidence>
<comment type="similarity">
    <text evidence="3">Belongs to the flavoredoxin family.</text>
</comment>
<dbReference type="PANTHER" id="PTHR43567">
    <property type="entry name" value="FLAVOREDOXIN-RELATED-RELATED"/>
    <property type="match status" value="1"/>
</dbReference>
<dbReference type="Pfam" id="PF01613">
    <property type="entry name" value="Flavin_Reduct"/>
    <property type="match status" value="1"/>
</dbReference>
<dbReference type="InterPro" id="IPR002563">
    <property type="entry name" value="Flavin_Rdtase-like_dom"/>
</dbReference>
<protein>
    <submittedName>
        <fullName evidence="5">Flavoredoxin</fullName>
    </submittedName>
</protein>
<proteinExistence type="inferred from homology"/>
<dbReference type="SMART" id="SM00903">
    <property type="entry name" value="Flavin_Reduct"/>
    <property type="match status" value="1"/>
</dbReference>
<accession>A0A941W1A4</accession>
<comment type="cofactor">
    <cofactor evidence="1">
        <name>FMN</name>
        <dbReference type="ChEBI" id="CHEBI:58210"/>
    </cofactor>
</comment>
<comment type="caution">
    <text evidence="5">The sequence shown here is derived from an EMBL/GenBank/DDBJ whole genome shotgun (WGS) entry which is preliminary data.</text>
</comment>
<sequence length="196" mass="21311">MKKSLGAKPLALPTPVWIVGTYDAEGKPNVMTVAWGGICCSKPACVNVSLRKATYTYDSIIERKAFTVNIPSEKHVIEADYFGIATGRKTDKFAATGLTPVKSKLVDAPYVDEFPVVLECRMTHKVEIGLHIQFIGEIMDVKAEESILGGEKGLPDIDKAMPFLYSTGSRTYHGIGKPLGQAFSIGKKIPGFKDES</sequence>